<dbReference type="EMBL" id="WWCJ01000002">
    <property type="protein sequence ID" value="MYN01284.1"/>
    <property type="molecule type" value="Genomic_DNA"/>
</dbReference>
<evidence type="ECO:0000313" key="10">
    <source>
        <dbReference type="Proteomes" id="UP000448575"/>
    </source>
</evidence>
<feature type="transmembrane region" description="Helical" evidence="7">
    <location>
        <begin position="198"/>
        <end position="223"/>
    </location>
</feature>
<organism evidence="9 10">
    <name type="scientific">Pseudoduganella guangdongensis</name>
    <dbReference type="NCBI Taxonomy" id="2692179"/>
    <lineage>
        <taxon>Bacteria</taxon>
        <taxon>Pseudomonadati</taxon>
        <taxon>Pseudomonadota</taxon>
        <taxon>Betaproteobacteria</taxon>
        <taxon>Burkholderiales</taxon>
        <taxon>Oxalobacteraceae</taxon>
        <taxon>Telluria group</taxon>
        <taxon>Pseudoduganella</taxon>
    </lineage>
</organism>
<dbReference type="RefSeq" id="WP_161024290.1">
    <property type="nucleotide sequence ID" value="NZ_WWCJ01000002.1"/>
</dbReference>
<protein>
    <submittedName>
        <fullName evidence="9">Cytochrome c biogenesis protein CcdA</fullName>
    </submittedName>
</protein>
<feature type="transmembrane region" description="Helical" evidence="7">
    <location>
        <begin position="80"/>
        <end position="101"/>
    </location>
</feature>
<dbReference type="AlphaFoldDB" id="A0A6N9HCQ6"/>
<keyword evidence="10" id="KW-1185">Reference proteome</keyword>
<keyword evidence="4" id="KW-0201">Cytochrome c-type biogenesis</keyword>
<feature type="transmembrane region" description="Helical" evidence="7">
    <location>
        <begin position="12"/>
        <end position="32"/>
    </location>
</feature>
<dbReference type="GO" id="GO:0016020">
    <property type="term" value="C:membrane"/>
    <property type="evidence" value="ECO:0007669"/>
    <property type="project" value="UniProtKB-SubCell"/>
</dbReference>
<reference evidence="9 10" key="1">
    <citation type="submission" date="2019-12" db="EMBL/GenBank/DDBJ databases">
        <title>Novel species isolated from a subtropical stream in China.</title>
        <authorList>
            <person name="Lu H."/>
        </authorList>
    </citation>
    <scope>NUCLEOTIDE SEQUENCE [LARGE SCALE GENOMIC DNA]</scope>
    <source>
        <strain evidence="9 10">DS3</strain>
    </source>
</reference>
<keyword evidence="6 7" id="KW-0472">Membrane</keyword>
<dbReference type="PANTHER" id="PTHR31272">
    <property type="entry name" value="CYTOCHROME C-TYPE BIOGENESIS PROTEIN HI_1454-RELATED"/>
    <property type="match status" value="1"/>
</dbReference>
<dbReference type="GO" id="GO:0017004">
    <property type="term" value="P:cytochrome complex assembly"/>
    <property type="evidence" value="ECO:0007669"/>
    <property type="project" value="UniProtKB-KW"/>
</dbReference>
<dbReference type="InterPro" id="IPR051790">
    <property type="entry name" value="Cytochrome_c-biogenesis_DsbD"/>
</dbReference>
<feature type="domain" description="Cytochrome C biogenesis protein transmembrane" evidence="8">
    <location>
        <begin position="10"/>
        <end position="210"/>
    </location>
</feature>
<keyword evidence="3 7" id="KW-0812">Transmembrane</keyword>
<feature type="transmembrane region" description="Helical" evidence="7">
    <location>
        <begin position="122"/>
        <end position="148"/>
    </location>
</feature>
<proteinExistence type="inferred from homology"/>
<evidence type="ECO:0000256" key="7">
    <source>
        <dbReference type="SAM" id="Phobius"/>
    </source>
</evidence>
<feature type="transmembrane region" description="Helical" evidence="7">
    <location>
        <begin position="44"/>
        <end position="68"/>
    </location>
</feature>
<evidence type="ECO:0000259" key="8">
    <source>
        <dbReference type="Pfam" id="PF02683"/>
    </source>
</evidence>
<comment type="similarity">
    <text evidence="2">Belongs to the DsbD family.</text>
</comment>
<comment type="subcellular location">
    <subcellularLocation>
        <location evidence="1">Membrane</location>
        <topology evidence="1">Multi-pass membrane protein</topology>
    </subcellularLocation>
</comment>
<keyword evidence="5 7" id="KW-1133">Transmembrane helix</keyword>
<feature type="transmembrane region" description="Helical" evidence="7">
    <location>
        <begin position="154"/>
        <end position="177"/>
    </location>
</feature>
<evidence type="ECO:0000256" key="2">
    <source>
        <dbReference type="ARBA" id="ARBA00006143"/>
    </source>
</evidence>
<name>A0A6N9HCQ6_9BURK</name>
<evidence type="ECO:0000256" key="6">
    <source>
        <dbReference type="ARBA" id="ARBA00023136"/>
    </source>
</evidence>
<dbReference type="InterPro" id="IPR003834">
    <property type="entry name" value="Cyt_c_assmbl_TM_dom"/>
</dbReference>
<dbReference type="PANTHER" id="PTHR31272:SF9">
    <property type="entry name" value="BLL1027 PROTEIN"/>
    <property type="match status" value="1"/>
</dbReference>
<dbReference type="Pfam" id="PF02683">
    <property type="entry name" value="DsbD_TM"/>
    <property type="match status" value="1"/>
</dbReference>
<sequence>MINPLDTPLAFLAGLLTIASPCVLPVLPVLLGSGVNQRDHRRPLLIIAGFVLSFASFAMLLGVVSSAVEAAQEVLRNAALALLALSGLLRAWPAPYAWLVARLPERTASAARADDGSHGAAFLLGVSLGAVWTPCAGPVLASILVLVVKAQDPAWSALLLTLYALGAAVPMLGIIYGGQYATQRLRAVARHAQRLQQAFGVLVVLTAAAIYLQYDTLAFAWAAQHLPNLKGL</sequence>
<evidence type="ECO:0000313" key="9">
    <source>
        <dbReference type="EMBL" id="MYN01284.1"/>
    </source>
</evidence>
<dbReference type="Proteomes" id="UP000448575">
    <property type="component" value="Unassembled WGS sequence"/>
</dbReference>
<comment type="caution">
    <text evidence="9">The sequence shown here is derived from an EMBL/GenBank/DDBJ whole genome shotgun (WGS) entry which is preliminary data.</text>
</comment>
<gene>
    <name evidence="9" type="ORF">GTP41_04135</name>
</gene>
<evidence type="ECO:0000256" key="4">
    <source>
        <dbReference type="ARBA" id="ARBA00022748"/>
    </source>
</evidence>
<accession>A0A6N9HCQ6</accession>
<evidence type="ECO:0000256" key="3">
    <source>
        <dbReference type="ARBA" id="ARBA00022692"/>
    </source>
</evidence>
<evidence type="ECO:0000256" key="5">
    <source>
        <dbReference type="ARBA" id="ARBA00022989"/>
    </source>
</evidence>
<evidence type="ECO:0000256" key="1">
    <source>
        <dbReference type="ARBA" id="ARBA00004141"/>
    </source>
</evidence>